<sequence length="309" mass="34111">MSASNPPSSTNAMRWFSCCFGDSDDEEQPQQRQRQQTVQTQQPPRTRWDAAPPIDPAQEEEPPPPPYALFDPHPEDCECAIHIHKPRPNRPIVVEAFQSQGCNSCPPTNTLLLSLLTLADPNILVLDYHVTYWDHLGWADPFGLAEADARQREYAQANGTPNKVYTPQVVVNGVSEGVGNSTRKLEKLIKEGGRLASQDWPWLLFSKVEEGVLIREASPAAAATGRRGRVIEVVYDPALREVEVSRGENAGKTLPHRNVVKSVTALGEWRGGRGVVQLPARDINDGLERVLLVQEGVGGQIIGVARIHF</sequence>
<dbReference type="OrthoDB" id="938668at2759"/>
<comment type="caution">
    <text evidence="2">The sequence shown here is derived from an EMBL/GenBank/DDBJ whole genome shotgun (WGS) entry which is preliminary data.</text>
</comment>
<name>A0A178Z8I5_9EURO</name>
<reference evidence="2 3" key="1">
    <citation type="submission" date="2016-04" db="EMBL/GenBank/DDBJ databases">
        <title>Draft genome of Fonsecaea erecta CBS 125763.</title>
        <authorList>
            <person name="Weiss V.A."/>
            <person name="Vicente V.A."/>
            <person name="Raittz R.T."/>
            <person name="Moreno L.F."/>
            <person name="De Souza E.M."/>
            <person name="Pedrosa F.O."/>
            <person name="Steffens M.B."/>
            <person name="Faoro H."/>
            <person name="Tadra-Sfeir M.Z."/>
            <person name="Najafzadeh M.J."/>
            <person name="Felipe M.S."/>
            <person name="Teixeira M."/>
            <person name="Sun J."/>
            <person name="Xi L."/>
            <person name="Gomes R."/>
            <person name="De Azevedo C.M."/>
            <person name="Salgado C.G."/>
            <person name="Da Silva M.B."/>
            <person name="Nascimento M.F."/>
            <person name="Queiroz-Telles F."/>
            <person name="Attili D.S."/>
            <person name="Gorbushina A."/>
        </authorList>
    </citation>
    <scope>NUCLEOTIDE SEQUENCE [LARGE SCALE GENOMIC DNA]</scope>
    <source>
        <strain evidence="2 3">CBS 125763</strain>
    </source>
</reference>
<protein>
    <submittedName>
        <fullName evidence="2">Uncharacterized protein</fullName>
    </submittedName>
</protein>
<proteinExistence type="predicted"/>
<dbReference type="InterPro" id="IPR036249">
    <property type="entry name" value="Thioredoxin-like_sf"/>
</dbReference>
<feature type="region of interest" description="Disordered" evidence="1">
    <location>
        <begin position="1"/>
        <end position="71"/>
    </location>
</feature>
<evidence type="ECO:0000313" key="3">
    <source>
        <dbReference type="Proteomes" id="UP000078343"/>
    </source>
</evidence>
<dbReference type="SUPFAM" id="SSF52833">
    <property type="entry name" value="Thioredoxin-like"/>
    <property type="match status" value="1"/>
</dbReference>
<dbReference type="Pfam" id="PF06764">
    <property type="entry name" value="DUF1223"/>
    <property type="match status" value="1"/>
</dbReference>
<dbReference type="GeneID" id="30014131"/>
<dbReference type="RefSeq" id="XP_018689178.1">
    <property type="nucleotide sequence ID" value="XM_018841469.1"/>
</dbReference>
<organism evidence="2 3">
    <name type="scientific">Fonsecaea erecta</name>
    <dbReference type="NCBI Taxonomy" id="1367422"/>
    <lineage>
        <taxon>Eukaryota</taxon>
        <taxon>Fungi</taxon>
        <taxon>Dikarya</taxon>
        <taxon>Ascomycota</taxon>
        <taxon>Pezizomycotina</taxon>
        <taxon>Eurotiomycetes</taxon>
        <taxon>Chaetothyriomycetidae</taxon>
        <taxon>Chaetothyriales</taxon>
        <taxon>Herpotrichiellaceae</taxon>
        <taxon>Fonsecaea</taxon>
    </lineage>
</organism>
<dbReference type="PANTHER" id="PTHR36057">
    <property type="match status" value="1"/>
</dbReference>
<feature type="compositionally biased region" description="Low complexity" evidence="1">
    <location>
        <begin position="30"/>
        <end position="52"/>
    </location>
</feature>
<accession>A0A178Z8I5</accession>
<dbReference type="Proteomes" id="UP000078343">
    <property type="component" value="Unassembled WGS sequence"/>
</dbReference>
<dbReference type="PANTHER" id="PTHR36057:SF1">
    <property type="entry name" value="LIPOPROTEIN LIPID ATTACHMENT SITE-LIKE PROTEIN, PUTATIVE (DUF1223)-RELATED"/>
    <property type="match status" value="1"/>
</dbReference>
<dbReference type="EMBL" id="LVYI01000010">
    <property type="protein sequence ID" value="OAP55811.1"/>
    <property type="molecule type" value="Genomic_DNA"/>
</dbReference>
<dbReference type="AlphaFoldDB" id="A0A178Z8I5"/>
<evidence type="ECO:0000256" key="1">
    <source>
        <dbReference type="SAM" id="MobiDB-lite"/>
    </source>
</evidence>
<evidence type="ECO:0000313" key="2">
    <source>
        <dbReference type="EMBL" id="OAP55811.1"/>
    </source>
</evidence>
<keyword evidence="3" id="KW-1185">Reference proteome</keyword>
<gene>
    <name evidence="2" type="ORF">AYL99_09963</name>
</gene>
<dbReference type="InterPro" id="IPR010634">
    <property type="entry name" value="DUF1223"/>
</dbReference>
<feature type="compositionally biased region" description="Polar residues" evidence="1">
    <location>
        <begin position="1"/>
        <end position="12"/>
    </location>
</feature>